<dbReference type="AlphaFoldDB" id="A0AA38LV64"/>
<dbReference type="GeneID" id="77732319"/>
<keyword evidence="2" id="KW-1185">Reference proteome</keyword>
<dbReference type="RefSeq" id="XP_052945925.1">
    <property type="nucleotide sequence ID" value="XM_053093114.1"/>
</dbReference>
<comment type="caution">
    <text evidence="1">The sequence shown here is derived from an EMBL/GenBank/DDBJ whole genome shotgun (WGS) entry which is preliminary data.</text>
</comment>
<gene>
    <name evidence="1" type="ORF">MKK02DRAFT_44852</name>
</gene>
<protein>
    <submittedName>
        <fullName evidence="1">Uncharacterized protein</fullName>
    </submittedName>
</protein>
<evidence type="ECO:0000313" key="1">
    <source>
        <dbReference type="EMBL" id="KAI9636148.1"/>
    </source>
</evidence>
<reference evidence="1" key="1">
    <citation type="journal article" date="2022" name="G3 (Bethesda)">
        <title>High quality genome of the basidiomycete yeast Dioszegia hungarica PDD-24b-2 isolated from cloud water.</title>
        <authorList>
            <person name="Jarrige D."/>
            <person name="Haridas S."/>
            <person name="Bleykasten-Grosshans C."/>
            <person name="Joly M."/>
            <person name="Nadalig T."/>
            <person name="Sancelme M."/>
            <person name="Vuilleumier S."/>
            <person name="Grigoriev I.V."/>
            <person name="Amato P."/>
            <person name="Bringel F."/>
        </authorList>
    </citation>
    <scope>NUCLEOTIDE SEQUENCE</scope>
    <source>
        <strain evidence="1">PDD-24b-2</strain>
    </source>
</reference>
<organism evidence="1 2">
    <name type="scientific">Dioszegia hungarica</name>
    <dbReference type="NCBI Taxonomy" id="4972"/>
    <lineage>
        <taxon>Eukaryota</taxon>
        <taxon>Fungi</taxon>
        <taxon>Dikarya</taxon>
        <taxon>Basidiomycota</taxon>
        <taxon>Agaricomycotina</taxon>
        <taxon>Tremellomycetes</taxon>
        <taxon>Tremellales</taxon>
        <taxon>Bulleribasidiaceae</taxon>
        <taxon>Dioszegia</taxon>
    </lineage>
</organism>
<accession>A0AA38LV64</accession>
<proteinExistence type="predicted"/>
<dbReference type="Proteomes" id="UP001164286">
    <property type="component" value="Unassembled WGS sequence"/>
</dbReference>
<dbReference type="EMBL" id="JAKWFO010000005">
    <property type="protein sequence ID" value="KAI9636148.1"/>
    <property type="molecule type" value="Genomic_DNA"/>
</dbReference>
<name>A0AA38LV64_9TREE</name>
<sequence length="102" mass="11747">MLSRTSSRLLGLRMATQTQRSRGYASSSEQIREFFHARPVPVEIYPLLAMTFVMCSFAGYHLTRHITKDREHLRWKPTGHHAMAYSRVNEHAGSHFLGGTHH</sequence>
<evidence type="ECO:0000313" key="2">
    <source>
        <dbReference type="Proteomes" id="UP001164286"/>
    </source>
</evidence>